<evidence type="ECO:0008006" key="3">
    <source>
        <dbReference type="Google" id="ProtNLM"/>
    </source>
</evidence>
<dbReference type="EMBL" id="BLXT01008354">
    <property type="protein sequence ID" value="GFO47891.1"/>
    <property type="molecule type" value="Genomic_DNA"/>
</dbReference>
<keyword evidence="2" id="KW-1185">Reference proteome</keyword>
<name>A0AAV4DVG3_9GAST</name>
<comment type="caution">
    <text evidence="1">The sequence shown here is derived from an EMBL/GenBank/DDBJ whole genome shotgun (WGS) entry which is preliminary data.</text>
</comment>
<reference evidence="1 2" key="1">
    <citation type="journal article" date="2021" name="Elife">
        <title>Chloroplast acquisition without the gene transfer in kleptoplastic sea slugs, Plakobranchus ocellatus.</title>
        <authorList>
            <person name="Maeda T."/>
            <person name="Takahashi S."/>
            <person name="Yoshida T."/>
            <person name="Shimamura S."/>
            <person name="Takaki Y."/>
            <person name="Nagai Y."/>
            <person name="Toyoda A."/>
            <person name="Suzuki Y."/>
            <person name="Arimoto A."/>
            <person name="Ishii H."/>
            <person name="Satoh N."/>
            <person name="Nishiyama T."/>
            <person name="Hasebe M."/>
            <person name="Maruyama T."/>
            <person name="Minagawa J."/>
            <person name="Obokata J."/>
            <person name="Shigenobu S."/>
        </authorList>
    </citation>
    <scope>NUCLEOTIDE SEQUENCE [LARGE SCALE GENOMIC DNA]</scope>
</reference>
<evidence type="ECO:0000313" key="2">
    <source>
        <dbReference type="Proteomes" id="UP000735302"/>
    </source>
</evidence>
<evidence type="ECO:0000313" key="1">
    <source>
        <dbReference type="EMBL" id="GFO47891.1"/>
    </source>
</evidence>
<dbReference type="Proteomes" id="UP000735302">
    <property type="component" value="Unassembled WGS sequence"/>
</dbReference>
<proteinExistence type="predicted"/>
<protein>
    <recommendedName>
        <fullName evidence="3">Ig-like domain-containing protein</fullName>
    </recommendedName>
</protein>
<sequence length="200" mass="22238">MGRANKLEIQGGTNRSWQHDVLIFRNNIKKENMAGPHLSCAFLSLALVLAVIGDPGQGFLSDATDVSLTPFDLKYTPAHVVKGLTRNVSLLCADQNDNQSQLLEITRIRLLKKTSSVWTLLAELRDNEDEPETMFGGSVSAKISQNIRETFLQINWPVVTEETFGTYRCKVVGVERKTLGILTEMTSEVAILMGEELLMI</sequence>
<gene>
    <name evidence="1" type="ORF">PoB_007439600</name>
</gene>
<organism evidence="1 2">
    <name type="scientific">Plakobranchus ocellatus</name>
    <dbReference type="NCBI Taxonomy" id="259542"/>
    <lineage>
        <taxon>Eukaryota</taxon>
        <taxon>Metazoa</taxon>
        <taxon>Spiralia</taxon>
        <taxon>Lophotrochozoa</taxon>
        <taxon>Mollusca</taxon>
        <taxon>Gastropoda</taxon>
        <taxon>Heterobranchia</taxon>
        <taxon>Euthyneura</taxon>
        <taxon>Panpulmonata</taxon>
        <taxon>Sacoglossa</taxon>
        <taxon>Placobranchoidea</taxon>
        <taxon>Plakobranchidae</taxon>
        <taxon>Plakobranchus</taxon>
    </lineage>
</organism>
<accession>A0AAV4DVG3</accession>
<dbReference type="AlphaFoldDB" id="A0AAV4DVG3"/>